<evidence type="ECO:0000313" key="6">
    <source>
        <dbReference type="Proteomes" id="UP000054845"/>
    </source>
</evidence>
<dbReference type="GO" id="GO:0003723">
    <property type="term" value="F:RNA binding"/>
    <property type="evidence" value="ECO:0007669"/>
    <property type="project" value="UniProtKB-UniRule"/>
</dbReference>
<feature type="compositionally biased region" description="Low complexity" evidence="3">
    <location>
        <begin position="301"/>
        <end position="320"/>
    </location>
</feature>
<dbReference type="OrthoDB" id="48651at2759"/>
<protein>
    <submittedName>
        <fullName evidence="5">FOG: RRM domain</fullName>
    </submittedName>
</protein>
<dbReference type="STRING" id="401625.A0A0P1BHW8"/>
<sequence>MPPKKNTKLSLTDFLNDEATGKVNWADDLDDLPIAPRGEGAPRRGGDYLSTVPDRADRDRMMGADRGPPREELPLPTKAPFTAFVGNLSFDVTEGEIESFFAPSQLKGVRIIERDGRPKGFAYVEFDTLDGLKEGLARSGSQMANRTVRVSVADAPKGGAGGFGGGLSSVAEEASQWRRAGPLPSGGDAPPSGFARRGSDRPGFGRQEADGPSGFDNMEVGAGGRSGFGSRFTASPAGRERDGPAGDDAETWRSSRRPSAPARGTSQGGDRYPSPGGAAAPPAERKKLELKPRSTPVSDNTSAPAPATPSTPGAEGAAASRANPFGSAKPVDAAEHTPRVESASQSQVESVETDANQSPAPRAPAPTGAWGGGRKPSGALGAGTAEAQVESVDSSANGDATPKDNPVDAATAGVASISTA</sequence>
<feature type="compositionally biased region" description="Basic and acidic residues" evidence="3">
    <location>
        <begin position="283"/>
        <end position="292"/>
    </location>
</feature>
<dbReference type="Pfam" id="PF00076">
    <property type="entry name" value="RRM_1"/>
    <property type="match status" value="1"/>
</dbReference>
<dbReference type="EMBL" id="CCYA01000267">
    <property type="protein sequence ID" value="CEH15635.1"/>
    <property type="molecule type" value="Genomic_DNA"/>
</dbReference>
<dbReference type="SMART" id="SM00360">
    <property type="entry name" value="RRM"/>
    <property type="match status" value="1"/>
</dbReference>
<dbReference type="Gene3D" id="3.30.70.330">
    <property type="match status" value="1"/>
</dbReference>
<dbReference type="InterPro" id="IPR000504">
    <property type="entry name" value="RRM_dom"/>
</dbReference>
<dbReference type="InterPro" id="IPR012677">
    <property type="entry name" value="Nucleotide-bd_a/b_plait_sf"/>
</dbReference>
<feature type="compositionally biased region" description="Basic and acidic residues" evidence="3">
    <location>
        <begin position="54"/>
        <end position="73"/>
    </location>
</feature>
<accession>A0A0P1BHW8</accession>
<proteinExistence type="predicted"/>
<evidence type="ECO:0000313" key="5">
    <source>
        <dbReference type="EMBL" id="CEH15635.1"/>
    </source>
</evidence>
<reference evidence="5 6" key="1">
    <citation type="submission" date="2014-09" db="EMBL/GenBank/DDBJ databases">
        <authorList>
            <person name="Magalhaes I.L.F."/>
            <person name="Oliveira U."/>
            <person name="Santos F.R."/>
            <person name="Vidigal T.H.D.A."/>
            <person name="Brescovit A.D."/>
            <person name="Santos A.J."/>
        </authorList>
    </citation>
    <scope>NUCLEOTIDE SEQUENCE [LARGE SCALE GENOMIC DNA]</scope>
</reference>
<dbReference type="PANTHER" id="PTHR23236:SF11">
    <property type="entry name" value="EUKARYOTIC TRANSLATION INITIATION FACTOR 4H"/>
    <property type="match status" value="1"/>
</dbReference>
<dbReference type="AlphaFoldDB" id="A0A0P1BHW8"/>
<name>A0A0P1BHW8_9BASI</name>
<evidence type="ECO:0000256" key="1">
    <source>
        <dbReference type="ARBA" id="ARBA00022884"/>
    </source>
</evidence>
<feature type="compositionally biased region" description="Low complexity" evidence="3">
    <location>
        <begin position="340"/>
        <end position="350"/>
    </location>
</feature>
<dbReference type="Proteomes" id="UP000054845">
    <property type="component" value="Unassembled WGS sequence"/>
</dbReference>
<dbReference type="PROSITE" id="PS50102">
    <property type="entry name" value="RRM"/>
    <property type="match status" value="1"/>
</dbReference>
<organism evidence="5 6">
    <name type="scientific">Ceraceosorus bombacis</name>
    <dbReference type="NCBI Taxonomy" id="401625"/>
    <lineage>
        <taxon>Eukaryota</taxon>
        <taxon>Fungi</taxon>
        <taxon>Dikarya</taxon>
        <taxon>Basidiomycota</taxon>
        <taxon>Ustilaginomycotina</taxon>
        <taxon>Exobasidiomycetes</taxon>
        <taxon>Ceraceosorales</taxon>
        <taxon>Ceraceosoraceae</taxon>
        <taxon>Ceraceosorus</taxon>
    </lineage>
</organism>
<keyword evidence="1 2" id="KW-0694">RNA-binding</keyword>
<dbReference type="InterPro" id="IPR035979">
    <property type="entry name" value="RBD_domain_sf"/>
</dbReference>
<dbReference type="PANTHER" id="PTHR23236">
    <property type="entry name" value="EUKARYOTIC TRANSLATION INITIATION FACTOR 4B/4H"/>
    <property type="match status" value="1"/>
</dbReference>
<feature type="region of interest" description="Disordered" evidence="3">
    <location>
        <begin position="28"/>
        <end position="77"/>
    </location>
</feature>
<evidence type="ECO:0000256" key="3">
    <source>
        <dbReference type="SAM" id="MobiDB-lite"/>
    </source>
</evidence>
<feature type="compositionally biased region" description="Low complexity" evidence="3">
    <location>
        <begin position="273"/>
        <end position="282"/>
    </location>
</feature>
<keyword evidence="6" id="KW-1185">Reference proteome</keyword>
<dbReference type="GO" id="GO:0005730">
    <property type="term" value="C:nucleolus"/>
    <property type="evidence" value="ECO:0007669"/>
    <property type="project" value="TreeGrafter"/>
</dbReference>
<dbReference type="SUPFAM" id="SSF54928">
    <property type="entry name" value="RNA-binding domain, RBD"/>
    <property type="match status" value="1"/>
</dbReference>
<feature type="domain" description="RRM" evidence="4">
    <location>
        <begin position="81"/>
        <end position="155"/>
    </location>
</feature>
<evidence type="ECO:0000256" key="2">
    <source>
        <dbReference type="PROSITE-ProRule" id="PRU00176"/>
    </source>
</evidence>
<feature type="region of interest" description="Disordered" evidence="3">
    <location>
        <begin position="172"/>
        <end position="420"/>
    </location>
</feature>
<evidence type="ECO:0000259" key="4">
    <source>
        <dbReference type="PROSITE" id="PS50102"/>
    </source>
</evidence>